<proteinExistence type="predicted"/>
<sequence>MVFARVNVLLSVLPLSIDVAIASHVTRRIRTHSPEVVDGRSIGVFSSSTPELAPIWSSVFAKFMSPLRTSTWTSSGFWHSDDTRCYTLLSPRELVSFFWWGRK</sequence>
<evidence type="ECO:0000313" key="2">
    <source>
        <dbReference type="EMBL" id="MBW61599.1"/>
    </source>
</evidence>
<protein>
    <submittedName>
        <fullName evidence="2">Putative secreted protein</fullName>
    </submittedName>
</protein>
<dbReference type="AlphaFoldDB" id="A0A2M4C8L8"/>
<dbReference type="EMBL" id="GGFJ01012458">
    <property type="protein sequence ID" value="MBW61599.1"/>
    <property type="molecule type" value="Transcribed_RNA"/>
</dbReference>
<organism evidence="2">
    <name type="scientific">Anopheles marajoara</name>
    <dbReference type="NCBI Taxonomy" id="58244"/>
    <lineage>
        <taxon>Eukaryota</taxon>
        <taxon>Metazoa</taxon>
        <taxon>Ecdysozoa</taxon>
        <taxon>Arthropoda</taxon>
        <taxon>Hexapoda</taxon>
        <taxon>Insecta</taxon>
        <taxon>Pterygota</taxon>
        <taxon>Neoptera</taxon>
        <taxon>Endopterygota</taxon>
        <taxon>Diptera</taxon>
        <taxon>Nematocera</taxon>
        <taxon>Culicoidea</taxon>
        <taxon>Culicidae</taxon>
        <taxon>Anophelinae</taxon>
        <taxon>Anopheles</taxon>
    </lineage>
</organism>
<keyword evidence="1" id="KW-0732">Signal</keyword>
<evidence type="ECO:0000256" key="1">
    <source>
        <dbReference type="SAM" id="SignalP"/>
    </source>
</evidence>
<feature type="signal peptide" evidence="1">
    <location>
        <begin position="1"/>
        <end position="22"/>
    </location>
</feature>
<reference evidence="2" key="1">
    <citation type="submission" date="2018-01" db="EMBL/GenBank/DDBJ databases">
        <title>An insight into the sialome of Amazonian anophelines.</title>
        <authorList>
            <person name="Ribeiro J.M."/>
            <person name="Scarpassa V."/>
            <person name="Calvo E."/>
        </authorList>
    </citation>
    <scope>NUCLEOTIDE SEQUENCE</scope>
    <source>
        <tissue evidence="2">Salivary glands</tissue>
    </source>
</reference>
<accession>A0A2M4C8L8</accession>
<name>A0A2M4C8L8_9DIPT</name>
<feature type="chain" id="PRO_5014682417" evidence="1">
    <location>
        <begin position="23"/>
        <end position="103"/>
    </location>
</feature>